<dbReference type="InterPro" id="IPR010902">
    <property type="entry name" value="NUMOD4"/>
</dbReference>
<dbReference type="InterPro" id="IPR003615">
    <property type="entry name" value="HNH_nuc"/>
</dbReference>
<dbReference type="SUPFAM" id="SSF54060">
    <property type="entry name" value="His-Me finger endonucleases"/>
    <property type="match status" value="1"/>
</dbReference>
<sequence>MSNLNLMVGDWVKVAGWEDYSVSKNGEVYSHRRNKLMVIWKKENEYPRVTLSNKGYEKSYCVHRLVLMAFVPNPLNKESINHIDGNKHNNNVNNLEWCTHSENMIHACKMGLATPPCFGNGEAHQASKLSNVDVQMIKALLKSGFTYIQIGKRFCVHENHISAINRGITRKNG</sequence>
<dbReference type="Gene3D" id="3.90.75.20">
    <property type="match status" value="1"/>
</dbReference>
<dbReference type="EMBL" id="LR796245">
    <property type="protein sequence ID" value="CAB4131422.1"/>
    <property type="molecule type" value="Genomic_DNA"/>
</dbReference>
<accession>A0A6J5LD38</accession>
<proteinExistence type="predicted"/>
<name>A0A6J5LD38_9CAUD</name>
<gene>
    <name evidence="2" type="ORF">UFOVP129_89</name>
</gene>
<feature type="domain" description="HNH nuclease" evidence="1">
    <location>
        <begin position="56"/>
        <end position="104"/>
    </location>
</feature>
<reference evidence="2" key="1">
    <citation type="submission" date="2020-04" db="EMBL/GenBank/DDBJ databases">
        <authorList>
            <person name="Chiriac C."/>
            <person name="Salcher M."/>
            <person name="Ghai R."/>
            <person name="Kavagutti S V."/>
        </authorList>
    </citation>
    <scope>NUCLEOTIDE SEQUENCE</scope>
</reference>
<dbReference type="Pfam" id="PF13392">
    <property type="entry name" value="HNH_3"/>
    <property type="match status" value="1"/>
</dbReference>
<dbReference type="InterPro" id="IPR044925">
    <property type="entry name" value="His-Me_finger_sf"/>
</dbReference>
<evidence type="ECO:0000259" key="1">
    <source>
        <dbReference type="SMART" id="SM00507"/>
    </source>
</evidence>
<protein>
    <submittedName>
        <fullName evidence="2">HNH nuclease</fullName>
    </submittedName>
</protein>
<evidence type="ECO:0000313" key="2">
    <source>
        <dbReference type="EMBL" id="CAB4131422.1"/>
    </source>
</evidence>
<dbReference type="SMART" id="SM00507">
    <property type="entry name" value="HNHc"/>
    <property type="match status" value="1"/>
</dbReference>
<dbReference type="Pfam" id="PF07463">
    <property type="entry name" value="NUMOD4"/>
    <property type="match status" value="1"/>
</dbReference>
<organism evidence="2">
    <name type="scientific">uncultured Caudovirales phage</name>
    <dbReference type="NCBI Taxonomy" id="2100421"/>
    <lineage>
        <taxon>Viruses</taxon>
        <taxon>Duplodnaviria</taxon>
        <taxon>Heunggongvirae</taxon>
        <taxon>Uroviricota</taxon>
        <taxon>Caudoviricetes</taxon>
        <taxon>Peduoviridae</taxon>
        <taxon>Maltschvirus</taxon>
        <taxon>Maltschvirus maltsch</taxon>
    </lineage>
</organism>
<dbReference type="GO" id="GO:0016788">
    <property type="term" value="F:hydrolase activity, acting on ester bonds"/>
    <property type="evidence" value="ECO:0007669"/>
    <property type="project" value="InterPro"/>
</dbReference>